<keyword evidence="4" id="KW-1185">Reference proteome</keyword>
<comment type="similarity">
    <text evidence="1">Belongs to the short-chain dehydrogenases/reductases (SDR) family.</text>
</comment>
<dbReference type="InterPro" id="IPR002347">
    <property type="entry name" value="SDR_fam"/>
</dbReference>
<dbReference type="PANTHER" id="PTHR24321:SF8">
    <property type="entry name" value="ESTRADIOL 17-BETA-DEHYDROGENASE 8-RELATED"/>
    <property type="match status" value="1"/>
</dbReference>
<evidence type="ECO:0000256" key="2">
    <source>
        <dbReference type="ARBA" id="ARBA00023002"/>
    </source>
</evidence>
<sequence>MSDRMKDKVVLVAGGGSGLGRSAAVRLAGEGARVIVGDLSGPGVDGTLDEIRETGGEGVGAVFDISDDSSCAELVTVATKTYGAVHGLFNVAADTSEQTLGRDTDVVTVPLEVWRRSLEVNLTGYFLMARHTIPALLESGGGAIVNTISGLVLYGDANRVAYGASKSGILALSKHIAIGWGKQGIRCNTIAPGLVLTEQSALLNSDSYKEEVLSRVHSNRLGVPDDISSAVAFLLSDEASWINGQVLPVNGGRGLG</sequence>
<dbReference type="PROSITE" id="PS00061">
    <property type="entry name" value="ADH_SHORT"/>
    <property type="match status" value="1"/>
</dbReference>
<gene>
    <name evidence="3" type="ORF">GCM10023175_42190</name>
</gene>
<dbReference type="Proteomes" id="UP001501598">
    <property type="component" value="Unassembled WGS sequence"/>
</dbReference>
<dbReference type="SUPFAM" id="SSF51735">
    <property type="entry name" value="NAD(P)-binding Rossmann-fold domains"/>
    <property type="match status" value="1"/>
</dbReference>
<dbReference type="Pfam" id="PF13561">
    <property type="entry name" value="adh_short_C2"/>
    <property type="match status" value="1"/>
</dbReference>
<dbReference type="EMBL" id="BAABGT010000063">
    <property type="protein sequence ID" value="GAA4551037.1"/>
    <property type="molecule type" value="Genomic_DNA"/>
</dbReference>
<dbReference type="InterPro" id="IPR020904">
    <property type="entry name" value="Sc_DH/Rdtase_CS"/>
</dbReference>
<organism evidence="3 4">
    <name type="scientific">Pseudonocardia xishanensis</name>
    <dbReference type="NCBI Taxonomy" id="630995"/>
    <lineage>
        <taxon>Bacteria</taxon>
        <taxon>Bacillati</taxon>
        <taxon>Actinomycetota</taxon>
        <taxon>Actinomycetes</taxon>
        <taxon>Pseudonocardiales</taxon>
        <taxon>Pseudonocardiaceae</taxon>
        <taxon>Pseudonocardia</taxon>
    </lineage>
</organism>
<dbReference type="Gene3D" id="3.40.50.720">
    <property type="entry name" value="NAD(P)-binding Rossmann-like Domain"/>
    <property type="match status" value="1"/>
</dbReference>
<dbReference type="PRINTS" id="PR00081">
    <property type="entry name" value="GDHRDH"/>
</dbReference>
<keyword evidence="2" id="KW-0560">Oxidoreductase</keyword>
<evidence type="ECO:0000256" key="1">
    <source>
        <dbReference type="ARBA" id="ARBA00006484"/>
    </source>
</evidence>
<evidence type="ECO:0000313" key="4">
    <source>
        <dbReference type="Proteomes" id="UP001501598"/>
    </source>
</evidence>
<dbReference type="RefSeq" id="WP_345421181.1">
    <property type="nucleotide sequence ID" value="NZ_BAABGT010000063.1"/>
</dbReference>
<evidence type="ECO:0000313" key="3">
    <source>
        <dbReference type="EMBL" id="GAA4551037.1"/>
    </source>
</evidence>
<proteinExistence type="inferred from homology"/>
<dbReference type="InterPro" id="IPR036291">
    <property type="entry name" value="NAD(P)-bd_dom_sf"/>
</dbReference>
<comment type="caution">
    <text evidence="3">The sequence shown here is derived from an EMBL/GenBank/DDBJ whole genome shotgun (WGS) entry which is preliminary data.</text>
</comment>
<accession>A0ABP8RWS9</accession>
<name>A0ABP8RWS9_9PSEU</name>
<protein>
    <submittedName>
        <fullName evidence="3">Glucose 1-dehydrogenase</fullName>
    </submittedName>
</protein>
<dbReference type="PANTHER" id="PTHR24321">
    <property type="entry name" value="DEHYDROGENASES, SHORT CHAIN"/>
    <property type="match status" value="1"/>
</dbReference>
<reference evidence="4" key="1">
    <citation type="journal article" date="2019" name="Int. J. Syst. Evol. Microbiol.">
        <title>The Global Catalogue of Microorganisms (GCM) 10K type strain sequencing project: providing services to taxonomists for standard genome sequencing and annotation.</title>
        <authorList>
            <consortium name="The Broad Institute Genomics Platform"/>
            <consortium name="The Broad Institute Genome Sequencing Center for Infectious Disease"/>
            <person name="Wu L."/>
            <person name="Ma J."/>
        </authorList>
    </citation>
    <scope>NUCLEOTIDE SEQUENCE [LARGE SCALE GENOMIC DNA]</scope>
    <source>
        <strain evidence="4">JCM 17906</strain>
    </source>
</reference>
<dbReference type="CDD" id="cd05233">
    <property type="entry name" value="SDR_c"/>
    <property type="match status" value="1"/>
</dbReference>